<dbReference type="Proteomes" id="UP000639772">
    <property type="component" value="Chromosome 12"/>
</dbReference>
<evidence type="ECO:0000313" key="5">
    <source>
        <dbReference type="Proteomes" id="UP000639772"/>
    </source>
</evidence>
<dbReference type="AlphaFoldDB" id="A0A835PVF8"/>
<sequence length="372" mass="42786">MGRVLKEMGPAKKGLKQLNEMFARDGTARVKLHEGKLRRKRFKFKSKRKRKRYPSKKFKYEKESFLQNQILLESISGLKIEISEVEGIRNVQANLKARNALLENKLVTLEKEKELSFTQVLGRVGDQFFLQGPTLANRRHANNLNKRSMTGITNEAFKFKLLVLSRHLMDLSEELHALRQEKNAMEEENNVLLRGYDIRASTYLNELKIETNMRLKIVDTETKRLKDSFFVGKATKSDLCISSKRDAQGGVTLRNTFAFVFSKIIDDLKSREWKLEAIWNAFPLFMSLDDGVAAIEKQAHQLAKLDEEQIGPTCWDRMTRDRRLPAEISGDHRSRIADTRIALRRNRESTYGMPAVADAKAGEVVIVKVDTT</sequence>
<keyword evidence="1" id="KW-0175">Coiled coil</keyword>
<protein>
    <submittedName>
        <fullName evidence="2">Uncharacterized protein</fullName>
    </submittedName>
</protein>
<dbReference type="Proteomes" id="UP000636800">
    <property type="component" value="Chromosome 12"/>
</dbReference>
<name>A0A835PVF8_VANPL</name>
<reference evidence="4 5" key="1">
    <citation type="journal article" date="2020" name="Nat. Food">
        <title>A phased Vanilla planifolia genome enables genetic improvement of flavour and production.</title>
        <authorList>
            <person name="Hasing T."/>
            <person name="Tang H."/>
            <person name="Brym M."/>
            <person name="Khazi F."/>
            <person name="Huang T."/>
            <person name="Chambers A.H."/>
        </authorList>
    </citation>
    <scope>NUCLEOTIDE SEQUENCE [LARGE SCALE GENOMIC DNA]</scope>
    <source>
        <tissue evidence="2">Leaf</tissue>
    </source>
</reference>
<evidence type="ECO:0000313" key="2">
    <source>
        <dbReference type="EMBL" id="KAG0458339.1"/>
    </source>
</evidence>
<proteinExistence type="predicted"/>
<keyword evidence="4" id="KW-1185">Reference proteome</keyword>
<evidence type="ECO:0000313" key="3">
    <source>
        <dbReference type="EMBL" id="KAG0460047.1"/>
    </source>
</evidence>
<accession>A0A835PVF8</accession>
<evidence type="ECO:0000313" key="4">
    <source>
        <dbReference type="Proteomes" id="UP000636800"/>
    </source>
</evidence>
<feature type="coiled-coil region" evidence="1">
    <location>
        <begin position="85"/>
        <end position="112"/>
    </location>
</feature>
<comment type="caution">
    <text evidence="2">The sequence shown here is derived from an EMBL/GenBank/DDBJ whole genome shotgun (WGS) entry which is preliminary data.</text>
</comment>
<dbReference type="EMBL" id="JADCNM010000012">
    <property type="protein sequence ID" value="KAG0460047.1"/>
    <property type="molecule type" value="Genomic_DNA"/>
</dbReference>
<feature type="coiled-coil region" evidence="1">
    <location>
        <begin position="161"/>
        <end position="195"/>
    </location>
</feature>
<evidence type="ECO:0000256" key="1">
    <source>
        <dbReference type="SAM" id="Coils"/>
    </source>
</evidence>
<organism evidence="2 4">
    <name type="scientific">Vanilla planifolia</name>
    <name type="common">Vanilla</name>
    <dbReference type="NCBI Taxonomy" id="51239"/>
    <lineage>
        <taxon>Eukaryota</taxon>
        <taxon>Viridiplantae</taxon>
        <taxon>Streptophyta</taxon>
        <taxon>Embryophyta</taxon>
        <taxon>Tracheophyta</taxon>
        <taxon>Spermatophyta</taxon>
        <taxon>Magnoliopsida</taxon>
        <taxon>Liliopsida</taxon>
        <taxon>Asparagales</taxon>
        <taxon>Orchidaceae</taxon>
        <taxon>Vanilloideae</taxon>
        <taxon>Vanilleae</taxon>
        <taxon>Vanilla</taxon>
    </lineage>
</organism>
<dbReference type="EMBL" id="JADCNL010000012">
    <property type="protein sequence ID" value="KAG0458339.1"/>
    <property type="molecule type" value="Genomic_DNA"/>
</dbReference>
<gene>
    <name evidence="3" type="ORF">HPP92_023175</name>
    <name evidence="2" type="ORF">HPP92_023496</name>
</gene>